<dbReference type="Pfam" id="PF13343">
    <property type="entry name" value="SBP_bac_6"/>
    <property type="match status" value="1"/>
</dbReference>
<dbReference type="Proteomes" id="UP001147733">
    <property type="component" value="Unassembled WGS sequence"/>
</dbReference>
<dbReference type="AlphaFoldDB" id="A0A9W9PFY8"/>
<organism evidence="3 4">
    <name type="scientific">Penicillium citrinum</name>
    <dbReference type="NCBI Taxonomy" id="5077"/>
    <lineage>
        <taxon>Eukaryota</taxon>
        <taxon>Fungi</taxon>
        <taxon>Dikarya</taxon>
        <taxon>Ascomycota</taxon>
        <taxon>Pezizomycotina</taxon>
        <taxon>Eurotiomycetes</taxon>
        <taxon>Eurotiomycetidae</taxon>
        <taxon>Eurotiales</taxon>
        <taxon>Aspergillaceae</taxon>
        <taxon>Penicillium</taxon>
    </lineage>
</organism>
<protein>
    <submittedName>
        <fullName evidence="3">Uncharacterized protein</fullName>
    </submittedName>
</protein>
<evidence type="ECO:0000256" key="2">
    <source>
        <dbReference type="SAM" id="SignalP"/>
    </source>
</evidence>
<reference evidence="3" key="1">
    <citation type="submission" date="2022-11" db="EMBL/GenBank/DDBJ databases">
        <authorList>
            <person name="Petersen C."/>
        </authorList>
    </citation>
    <scope>NUCLEOTIDE SEQUENCE</scope>
    <source>
        <strain evidence="3">IBT 23319</strain>
    </source>
</reference>
<keyword evidence="1 2" id="KW-0732">Signal</keyword>
<feature type="signal peptide" evidence="2">
    <location>
        <begin position="1"/>
        <end position="24"/>
    </location>
</feature>
<dbReference type="PANTHER" id="PTHR30006">
    <property type="entry name" value="THIAMINE-BINDING PERIPLASMIC PROTEIN-RELATED"/>
    <property type="match status" value="1"/>
</dbReference>
<reference evidence="3" key="2">
    <citation type="journal article" date="2023" name="IMA Fungus">
        <title>Comparative genomic study of the Penicillium genus elucidates a diverse pangenome and 15 lateral gene transfer events.</title>
        <authorList>
            <person name="Petersen C."/>
            <person name="Sorensen T."/>
            <person name="Nielsen M.R."/>
            <person name="Sondergaard T.E."/>
            <person name="Sorensen J.L."/>
            <person name="Fitzpatrick D.A."/>
            <person name="Frisvad J.C."/>
            <person name="Nielsen K.L."/>
        </authorList>
    </citation>
    <scope>NUCLEOTIDE SEQUENCE</scope>
    <source>
        <strain evidence="3">IBT 23319</strain>
    </source>
</reference>
<dbReference type="PANTHER" id="PTHR30006:SF2">
    <property type="entry name" value="ABC TRANSPORTER SUBSTRATE-BINDING PROTEIN"/>
    <property type="match status" value="1"/>
</dbReference>
<proteinExistence type="predicted"/>
<keyword evidence="4" id="KW-1185">Reference proteome</keyword>
<feature type="chain" id="PRO_5040869834" evidence="2">
    <location>
        <begin position="25"/>
        <end position="358"/>
    </location>
</feature>
<sequence>MIFSTTYLALAASVLVAALPSVDLDTRSIYTIYAAAQKEQGVLQVAYGGDEPDQADALGQAFSTQFPKAKVNFTVDLSKYLEGRINKAITRDELYTDVTILQTLQNFDNWANRGLLLPYKPPHFDKIWPSLTRADGSYIPVFGSHFGPFVYNPSDIPAADVPKSYADILDPKWKGKIVLTYPNDDDAVLYLFKVIIEQYGWIWLDLLLAQNVQWVRGTATPGEILVLDPTKKISFTSFPADDAWTFTPPISDIYISWAQSSAIFKHTKLPETAKLLQAFLISEVGQNVYIEQGLPTVRRDIPGSKVSMSDETNTEYVTFHQFMKDRVAVEAFRLEIEDKIGTAQGASPLLDGVYIQRN</sequence>
<comment type="caution">
    <text evidence="3">The sequence shown here is derived from an EMBL/GenBank/DDBJ whole genome shotgun (WGS) entry which is preliminary data.</text>
</comment>
<evidence type="ECO:0000256" key="1">
    <source>
        <dbReference type="ARBA" id="ARBA00022729"/>
    </source>
</evidence>
<dbReference type="EMBL" id="JAPQKT010000001">
    <property type="protein sequence ID" value="KAJ5243072.1"/>
    <property type="molecule type" value="Genomic_DNA"/>
</dbReference>
<dbReference type="Gene3D" id="3.40.190.10">
    <property type="entry name" value="Periplasmic binding protein-like II"/>
    <property type="match status" value="2"/>
</dbReference>
<accession>A0A9W9PFY8</accession>
<evidence type="ECO:0000313" key="4">
    <source>
        <dbReference type="Proteomes" id="UP001147733"/>
    </source>
</evidence>
<dbReference type="SUPFAM" id="SSF53850">
    <property type="entry name" value="Periplasmic binding protein-like II"/>
    <property type="match status" value="1"/>
</dbReference>
<gene>
    <name evidence="3" type="ORF">N7469_001399</name>
</gene>
<dbReference type="GeneID" id="81379486"/>
<evidence type="ECO:0000313" key="3">
    <source>
        <dbReference type="EMBL" id="KAJ5243072.1"/>
    </source>
</evidence>
<name>A0A9W9PFY8_PENCI</name>
<dbReference type="OrthoDB" id="124329at2759"/>
<dbReference type="RefSeq" id="XP_056506076.1">
    <property type="nucleotide sequence ID" value="XM_056640319.1"/>
</dbReference>